<evidence type="ECO:0000256" key="3">
    <source>
        <dbReference type="PIRSR" id="PIRSR034515-1"/>
    </source>
</evidence>
<dbReference type="GO" id="GO:0046872">
    <property type="term" value="F:metal ion binding"/>
    <property type="evidence" value="ECO:0007669"/>
    <property type="project" value="UniProtKB-KW"/>
</dbReference>
<dbReference type="GO" id="GO:0030246">
    <property type="term" value="F:carbohydrate binding"/>
    <property type="evidence" value="ECO:0007669"/>
    <property type="project" value="InterPro"/>
</dbReference>
<evidence type="ECO:0000313" key="11">
    <source>
        <dbReference type="Proteomes" id="UP000596337"/>
    </source>
</evidence>
<feature type="binding site" evidence="4">
    <location>
        <position position="35"/>
    </location>
    <ligand>
        <name>Ca(2+)</name>
        <dbReference type="ChEBI" id="CHEBI:29108"/>
    </ligand>
</feature>
<feature type="signal peptide" evidence="6">
    <location>
        <begin position="1"/>
        <end position="27"/>
    </location>
</feature>
<evidence type="ECO:0000259" key="7">
    <source>
        <dbReference type="Pfam" id="PF02278"/>
    </source>
</evidence>
<dbReference type="InterPro" id="IPR039174">
    <property type="entry name" value="Chondroitin_ABC_lyase"/>
</dbReference>
<dbReference type="PANTHER" id="PTHR37322">
    <property type="match status" value="1"/>
</dbReference>
<dbReference type="Pfam" id="PF09092">
    <property type="entry name" value="Lyase_N"/>
    <property type="match status" value="1"/>
</dbReference>
<evidence type="ECO:0000256" key="5">
    <source>
        <dbReference type="SAM" id="MobiDB-lite"/>
    </source>
</evidence>
<reference evidence="10 11" key="1">
    <citation type="submission" date="2021-01" db="EMBL/GenBank/DDBJ databases">
        <title>Characterization of a novel blaVMB-2- harboring plasmid in Vibrio diabolicus.</title>
        <authorList>
            <person name="Liu M."/>
        </authorList>
    </citation>
    <scope>NUCLEOTIDE SEQUENCE [LARGE SCALE GENOMIC DNA]</scope>
    <source>
        <strain evidence="10 11">SLV18</strain>
        <plasmid evidence="10 11">pSLV18-213K</plasmid>
    </source>
</reference>
<feature type="active site" description="Proton donor" evidence="3">
    <location>
        <position position="475"/>
    </location>
</feature>
<evidence type="ECO:0008006" key="12">
    <source>
        <dbReference type="Google" id="ProtNLM"/>
    </source>
</evidence>
<feature type="binding site" evidence="4">
    <location>
        <position position="37"/>
    </location>
    <ligand>
        <name>Ca(2+)</name>
        <dbReference type="ChEBI" id="CHEBI:29108"/>
    </ligand>
</feature>
<keyword evidence="6" id="KW-0732">Signal</keyword>
<feature type="active site" description="Proton acceptor" evidence="3">
    <location>
        <position position="355"/>
    </location>
</feature>
<feature type="binding site" evidence="4">
    <location>
        <position position="177"/>
    </location>
    <ligand>
        <name>Ca(2+)</name>
        <dbReference type="ChEBI" id="CHEBI:29108"/>
    </ligand>
</feature>
<dbReference type="RefSeq" id="WP_203346316.1">
    <property type="nucleotide sequence ID" value="NZ_CP069194.1"/>
</dbReference>
<proteinExistence type="inferred from homology"/>
<protein>
    <recommendedName>
        <fullName evidence="12">Chondroitin ABC lyase</fullName>
    </recommendedName>
</protein>
<evidence type="ECO:0000256" key="2">
    <source>
        <dbReference type="ARBA" id="ARBA00023239"/>
    </source>
</evidence>
<dbReference type="SUPFAM" id="SSF48230">
    <property type="entry name" value="Chondroitin AC/alginate lyase"/>
    <property type="match status" value="1"/>
</dbReference>
<feature type="region of interest" description="Disordered" evidence="5">
    <location>
        <begin position="1001"/>
        <end position="1033"/>
    </location>
</feature>
<dbReference type="GO" id="GO:0034000">
    <property type="term" value="F:chondroitin-sulfate-ABC endolyase activity"/>
    <property type="evidence" value="ECO:0007669"/>
    <property type="project" value="InterPro"/>
</dbReference>
<dbReference type="Gene3D" id="1.50.10.100">
    <property type="entry name" value="Chondroitin AC/alginate lyase"/>
    <property type="match status" value="1"/>
</dbReference>
<accession>A0AA92LP39</accession>
<keyword evidence="4" id="KW-0479">Metal-binding</keyword>
<dbReference type="PANTHER" id="PTHR37322:SF3">
    <property type="entry name" value="CHONDROITIN SULFATE ABC EXOLYASE"/>
    <property type="match status" value="1"/>
</dbReference>
<dbReference type="SUPFAM" id="SSF49785">
    <property type="entry name" value="Galactose-binding domain-like"/>
    <property type="match status" value="1"/>
</dbReference>
<dbReference type="InterPro" id="IPR015177">
    <property type="entry name" value="Lyase_catalyt"/>
</dbReference>
<evidence type="ECO:0000259" key="8">
    <source>
        <dbReference type="Pfam" id="PF09092"/>
    </source>
</evidence>
<gene>
    <name evidence="10" type="ORF">JOS67_00025</name>
</gene>
<keyword evidence="4" id="KW-0106">Calcium</keyword>
<feature type="active site" description="Proton acceptor" evidence="3">
    <location>
        <position position="468"/>
    </location>
</feature>
<dbReference type="SUPFAM" id="SSF49863">
    <property type="entry name" value="Hyaluronate lyase-like, C-terminal domain"/>
    <property type="match status" value="1"/>
</dbReference>
<dbReference type="InterPro" id="IPR015176">
    <property type="entry name" value="Lyase_N"/>
</dbReference>
<comment type="similarity">
    <text evidence="1">Belongs to the polysaccharide lyase 8 family.</text>
</comment>
<dbReference type="InterPro" id="IPR011071">
    <property type="entry name" value="Lyase_8-like_C"/>
</dbReference>
<keyword evidence="2" id="KW-0456">Lyase</keyword>
<name>A0AA92LP39_9VIBR</name>
<dbReference type="InterPro" id="IPR014718">
    <property type="entry name" value="GH-type_carb-bd"/>
</dbReference>
<feature type="domain" description="Lyase N-terminal" evidence="8">
    <location>
        <begin position="32"/>
        <end position="196"/>
    </location>
</feature>
<dbReference type="GO" id="GO:0005975">
    <property type="term" value="P:carbohydrate metabolic process"/>
    <property type="evidence" value="ECO:0007669"/>
    <property type="project" value="InterPro"/>
</dbReference>
<dbReference type="Pfam" id="PF02278">
    <property type="entry name" value="Lyase_8"/>
    <property type="match status" value="1"/>
</dbReference>
<dbReference type="SUPFAM" id="SSF74650">
    <property type="entry name" value="Galactose mutarotase-like"/>
    <property type="match status" value="1"/>
</dbReference>
<dbReference type="InterPro" id="IPR008929">
    <property type="entry name" value="Chondroitin_lyas"/>
</dbReference>
<organism evidence="10 11">
    <name type="scientific">Vibrio diabolicus</name>
    <dbReference type="NCBI Taxonomy" id="50719"/>
    <lineage>
        <taxon>Bacteria</taxon>
        <taxon>Pseudomonadati</taxon>
        <taxon>Pseudomonadota</taxon>
        <taxon>Gammaproteobacteria</taxon>
        <taxon>Vibrionales</taxon>
        <taxon>Vibrionaceae</taxon>
        <taxon>Vibrio</taxon>
        <taxon>Vibrio diabolicus subgroup</taxon>
    </lineage>
</organism>
<dbReference type="GO" id="GO:0006027">
    <property type="term" value="P:glycosaminoglycan catabolic process"/>
    <property type="evidence" value="ECO:0007669"/>
    <property type="project" value="InterPro"/>
</dbReference>
<geneLocation type="plasmid" evidence="10 11">
    <name>pSLV18-213K</name>
</geneLocation>
<sequence>MKRTALLPLNKVALLLGSALMAPNAFASLTPTILSFEESSIPTWINSDVTAVSFSTKRAILGDQSLLWQWNAGEKLVISKTFTRYTDTEARALYGSSATQIISFWLYNETPSASPATLTLANPEGAYPRTTTINLNFTGWRNVTLSLNNDFASSVPNKFGQIMLSAPNSGSGKLYIDRIMVSIDDSRYQWSDDQITTRYPVEEINFDLPVNLPAPTSAELAAIEQIKTRLMKKLGTGSANISSLESKFNSFNIIKRADGTITGRHLITDPQQTPYQPNHLSAQDKADYNEYALLGEGDKYNSKITGYAQLMLNLGKAYHNPLANKDRIAEMYTLMTEHMFDQGFVDGSALGTTHHWGYSGRWWYLSALLMEEPLRQAGLLDETYKALLWFSREFRDRGFEMNVTPSSTDMDFFNTLSQQNLAMILLNPDEREKVALLHKYADFLSATIDRNPPGYNDGFRPDGTAWRHKGHYPGYAFPALTSIGDLAYLMKGDEFGFQTGALDTIKKAMISAWIYTNPTVPLGIAGRHPFTDLSVNSSFAESMKNIALSYPRVDKELASIYLTITQQSAAQSVAIFGESITPAALPEGSWTFNGGAFAVHRVGDRMAIFKGYNQDVWSSEIYTNDNRYGRYQSHGSVHVLPHGDPVTHGYKQEGWDWNRNPGTTTIHLPIDELESPRSSTLMVRSDAGLSGATSLENQYTLFSFKHKAPQNLDRFEPSFEMNKHALGSEKFIYLTGNNIRNLDGSHRTETTLFQLAIRSGKGVNINGVSYTGSTLNTTLQSGDWIIDDNHVGYYLVNTDPVKVYRGGQTSKHNKTKAVTSGNFSSAWIDHGVAPNNKQYEYIMVMETTPQEMAQLASAFKAQPRFVTLQSDELRQVVKDTSSNLFGYTNFAESTFNQGYITHVDKPSQTLLRVDALQQKMVLSGSSLELNYQKDVDNQVLPDLTTGPAPVSITYTIKGKWQLSAGEAQVVASDNETMVTLSSDFAMPQEVTLTTTSLPLIPLEPSIPAQPVEPEVPEEPTSPSSSGGSGGSTSPLLVFGLGLLGLLRRQH</sequence>
<dbReference type="Gene3D" id="2.70.98.10">
    <property type="match status" value="1"/>
</dbReference>
<dbReference type="InterPro" id="IPR003159">
    <property type="entry name" value="Lyase_8_central_dom"/>
</dbReference>
<feature type="domain" description="Polysaccharide lyase family 8 central" evidence="7">
    <location>
        <begin position="592"/>
        <end position="844"/>
    </location>
</feature>
<dbReference type="Gene3D" id="2.60.120.430">
    <property type="entry name" value="Galactose-binding lectin"/>
    <property type="match status" value="1"/>
</dbReference>
<evidence type="ECO:0000256" key="1">
    <source>
        <dbReference type="ARBA" id="ARBA00006699"/>
    </source>
</evidence>
<feature type="compositionally biased region" description="Low complexity" evidence="5">
    <location>
        <begin position="1018"/>
        <end position="1033"/>
    </location>
</feature>
<dbReference type="AlphaFoldDB" id="A0AA92LP39"/>
<dbReference type="EMBL" id="CP069194">
    <property type="protein sequence ID" value="QRG81493.1"/>
    <property type="molecule type" value="Genomic_DNA"/>
</dbReference>
<evidence type="ECO:0000256" key="6">
    <source>
        <dbReference type="SAM" id="SignalP"/>
    </source>
</evidence>
<evidence type="ECO:0000259" key="9">
    <source>
        <dbReference type="Pfam" id="PF09093"/>
    </source>
</evidence>
<evidence type="ECO:0000256" key="4">
    <source>
        <dbReference type="PIRSR" id="PIRSR034515-3"/>
    </source>
</evidence>
<dbReference type="InterPro" id="IPR008979">
    <property type="entry name" value="Galactose-bd-like_sf"/>
</dbReference>
<keyword evidence="10" id="KW-0614">Plasmid</keyword>
<dbReference type="Gene3D" id="2.60.220.10">
    <property type="entry name" value="Polysaccharide lyase family 8-like, C-terminal"/>
    <property type="match status" value="1"/>
</dbReference>
<dbReference type="InterPro" id="IPR011013">
    <property type="entry name" value="Gal_mutarotase_sf_dom"/>
</dbReference>
<dbReference type="InterPro" id="IPR024200">
    <property type="entry name" value="Chondroitinase_ABC_I"/>
</dbReference>
<dbReference type="Pfam" id="PF09093">
    <property type="entry name" value="Lyase_catalyt"/>
    <property type="match status" value="1"/>
</dbReference>
<evidence type="ECO:0000313" key="10">
    <source>
        <dbReference type="EMBL" id="QRG81493.1"/>
    </source>
</evidence>
<dbReference type="Proteomes" id="UP000596337">
    <property type="component" value="Plasmid pSLV18-213K"/>
</dbReference>
<feature type="domain" description="Lyase catalytic" evidence="9">
    <location>
        <begin position="212"/>
        <end position="568"/>
    </location>
</feature>
<dbReference type="PIRSF" id="PIRSF034515">
    <property type="entry name" value="Chondroitinase"/>
    <property type="match status" value="1"/>
</dbReference>
<feature type="chain" id="PRO_5041691565" description="Chondroitin ABC lyase" evidence="6">
    <location>
        <begin position="28"/>
        <end position="1050"/>
    </location>
</feature>
<dbReference type="GO" id="GO:0005576">
    <property type="term" value="C:extracellular region"/>
    <property type="evidence" value="ECO:0007669"/>
    <property type="project" value="InterPro"/>
</dbReference>